<sequence length="519" mass="57894">MRVRIRLFHFWVSLLLLALSLGGGIRVAQAAEQEDSPYQPVLYENSKFFHMSAPVSWLTITISKGDTLLATITTYGEDRRSTWGYQTYLDTSLFHKGDIITFQIYDPTQEKTYTVPVEVQPTSSTKTTPPTKLTPIKEKDTQIRGEIRGEVLYGLKSLVTITRDDETVAQGITYVNDDDSQSFNIPLAEGVSLQEGDQLAFTAETPGFLPSDSIEATVHASDYSPEDEEAVNQDVTWLQETMSYMEYVPPRVDLPTAGMNGTTITWWSSKPDVIAPTGEISPPKKDEESVTLKATITKGNASKAVEFRAIVRKQKDSTPPVTTLQLCEKCTPSEQGWFNQSVSFTLSAQDDQSGVKQTEYQLTKKKWERYKKAVSVKKEGIYQIQYRSTDLAGNGEEPQKLELKIDKTAPKLDVSVNKSKLWPVNHELVPIQVKLKYHDSLSGLHSVELVSITSNEADMYPDDIQGADYGTEDTSFLLRADRTGSGKKNAPRIYSITYVAKDAAGNETKKVVQVTVPKK</sequence>
<reference evidence="4" key="1">
    <citation type="submission" date="2016-10" db="EMBL/GenBank/DDBJ databases">
        <authorList>
            <person name="Varghese N."/>
            <person name="Submissions S."/>
        </authorList>
    </citation>
    <scope>NUCLEOTIDE SEQUENCE [LARGE SCALE GENOMIC DNA]</scope>
    <source>
        <strain evidence="4">OK042</strain>
    </source>
</reference>
<dbReference type="STRING" id="1884381.SAMN05518846_11323"/>
<dbReference type="EMBL" id="FORT01000013">
    <property type="protein sequence ID" value="SFK41943.1"/>
    <property type="molecule type" value="Genomic_DNA"/>
</dbReference>
<evidence type="ECO:0000313" key="3">
    <source>
        <dbReference type="EMBL" id="SFK41943.1"/>
    </source>
</evidence>
<evidence type="ECO:0000256" key="1">
    <source>
        <dbReference type="SAM" id="SignalP"/>
    </source>
</evidence>
<feature type="signal peptide" evidence="1">
    <location>
        <begin position="1"/>
        <end position="30"/>
    </location>
</feature>
<gene>
    <name evidence="3" type="ORF">SAMN05518846_11323</name>
</gene>
<keyword evidence="4" id="KW-1185">Reference proteome</keyword>
<dbReference type="Proteomes" id="UP000198915">
    <property type="component" value="Unassembled WGS sequence"/>
</dbReference>
<organism evidence="3 4">
    <name type="scientific">Brevibacillus centrosporus</name>
    <dbReference type="NCBI Taxonomy" id="54910"/>
    <lineage>
        <taxon>Bacteria</taxon>
        <taxon>Bacillati</taxon>
        <taxon>Bacillota</taxon>
        <taxon>Bacilli</taxon>
        <taxon>Bacillales</taxon>
        <taxon>Paenibacillaceae</taxon>
        <taxon>Brevibacillus</taxon>
    </lineage>
</organism>
<dbReference type="InterPro" id="IPR046780">
    <property type="entry name" value="aBig_2"/>
</dbReference>
<dbReference type="RefSeq" id="WP_139228102.1">
    <property type="nucleotide sequence ID" value="NZ_FORT01000013.1"/>
</dbReference>
<dbReference type="AlphaFoldDB" id="A0A1I3ZD61"/>
<evidence type="ECO:0000259" key="2">
    <source>
        <dbReference type="Pfam" id="PF20578"/>
    </source>
</evidence>
<dbReference type="InterPro" id="IPR058094">
    <property type="entry name" value="Ig-like_OmpL47-like"/>
</dbReference>
<dbReference type="NCBIfam" id="NF047446">
    <property type="entry name" value="barrel_OmpL47"/>
    <property type="match status" value="1"/>
</dbReference>
<feature type="domain" description="Atrophied bacterial Ig" evidence="2">
    <location>
        <begin position="247"/>
        <end position="314"/>
    </location>
</feature>
<feature type="chain" id="PRO_5011727754" description="Atrophied bacterial Ig domain-containing protein" evidence="1">
    <location>
        <begin position="31"/>
        <end position="519"/>
    </location>
</feature>
<proteinExistence type="predicted"/>
<protein>
    <recommendedName>
        <fullName evidence="2">Atrophied bacterial Ig domain-containing protein</fullName>
    </recommendedName>
</protein>
<evidence type="ECO:0000313" key="4">
    <source>
        <dbReference type="Proteomes" id="UP000198915"/>
    </source>
</evidence>
<name>A0A1I3ZD61_9BACL</name>
<keyword evidence="1" id="KW-0732">Signal</keyword>
<dbReference type="Pfam" id="PF20578">
    <property type="entry name" value="aBig_2"/>
    <property type="match status" value="1"/>
</dbReference>
<dbReference type="Gene3D" id="3.30.1920.20">
    <property type="match status" value="1"/>
</dbReference>
<accession>A0A1I3ZD61</accession>